<dbReference type="PIRSF" id="PIRSF002741">
    <property type="entry name" value="MppA"/>
    <property type="match status" value="1"/>
</dbReference>
<dbReference type="PANTHER" id="PTHR30290:SF10">
    <property type="entry name" value="PERIPLASMIC OLIGOPEPTIDE-BINDING PROTEIN-RELATED"/>
    <property type="match status" value="1"/>
</dbReference>
<name>A0ABN1B162_9BACI</name>
<evidence type="ECO:0000256" key="5">
    <source>
        <dbReference type="SAM" id="MobiDB-lite"/>
    </source>
</evidence>
<dbReference type="Proteomes" id="UP001500880">
    <property type="component" value="Unassembled WGS sequence"/>
</dbReference>
<feature type="signal peptide" evidence="6">
    <location>
        <begin position="1"/>
        <end position="22"/>
    </location>
</feature>
<feature type="region of interest" description="Disordered" evidence="5">
    <location>
        <begin position="29"/>
        <end position="48"/>
    </location>
</feature>
<keyword evidence="4 6" id="KW-0732">Signal</keyword>
<reference evidence="8 9" key="1">
    <citation type="journal article" date="2019" name="Int. J. Syst. Evol. Microbiol.">
        <title>The Global Catalogue of Microorganisms (GCM) 10K type strain sequencing project: providing services to taxonomists for standard genome sequencing and annotation.</title>
        <authorList>
            <consortium name="The Broad Institute Genomics Platform"/>
            <consortium name="The Broad Institute Genome Sequencing Center for Infectious Disease"/>
            <person name="Wu L."/>
            <person name="Ma J."/>
        </authorList>
    </citation>
    <scope>NUCLEOTIDE SEQUENCE [LARGE SCALE GENOMIC DNA]</scope>
    <source>
        <strain evidence="8 9">JCM 12389</strain>
    </source>
</reference>
<feature type="compositionally biased region" description="Polar residues" evidence="5">
    <location>
        <begin position="38"/>
        <end position="48"/>
    </location>
</feature>
<evidence type="ECO:0000256" key="1">
    <source>
        <dbReference type="ARBA" id="ARBA00004196"/>
    </source>
</evidence>
<dbReference type="PANTHER" id="PTHR30290">
    <property type="entry name" value="PERIPLASMIC BINDING COMPONENT OF ABC TRANSPORTER"/>
    <property type="match status" value="1"/>
</dbReference>
<dbReference type="Gene3D" id="3.90.76.10">
    <property type="entry name" value="Dipeptide-binding Protein, Domain 1"/>
    <property type="match status" value="1"/>
</dbReference>
<evidence type="ECO:0000256" key="3">
    <source>
        <dbReference type="ARBA" id="ARBA00022448"/>
    </source>
</evidence>
<accession>A0ABN1B162</accession>
<comment type="subcellular location">
    <subcellularLocation>
        <location evidence="1">Cell envelope</location>
    </subcellularLocation>
</comment>
<dbReference type="InterPro" id="IPR030678">
    <property type="entry name" value="Peptide/Ni-bd"/>
</dbReference>
<feature type="chain" id="PRO_5045271836" evidence="6">
    <location>
        <begin position="23"/>
        <end position="549"/>
    </location>
</feature>
<evidence type="ECO:0000259" key="7">
    <source>
        <dbReference type="Pfam" id="PF00496"/>
    </source>
</evidence>
<dbReference type="RefSeq" id="WP_343838785.1">
    <property type="nucleotide sequence ID" value="NZ_BAAADO010000002.1"/>
</dbReference>
<dbReference type="InterPro" id="IPR000914">
    <property type="entry name" value="SBP_5_dom"/>
</dbReference>
<keyword evidence="9" id="KW-1185">Reference proteome</keyword>
<feature type="domain" description="Solute-binding protein family 5" evidence="7">
    <location>
        <begin position="82"/>
        <end position="469"/>
    </location>
</feature>
<dbReference type="InterPro" id="IPR039424">
    <property type="entry name" value="SBP_5"/>
</dbReference>
<protein>
    <submittedName>
        <fullName evidence="8">Peptide ABC transporter substrate-binding protein</fullName>
    </submittedName>
</protein>
<dbReference type="Gene3D" id="3.10.105.10">
    <property type="entry name" value="Dipeptide-binding Protein, Domain 3"/>
    <property type="match status" value="1"/>
</dbReference>
<evidence type="ECO:0000313" key="9">
    <source>
        <dbReference type="Proteomes" id="UP001500880"/>
    </source>
</evidence>
<dbReference type="EMBL" id="BAAADO010000002">
    <property type="protein sequence ID" value="GAA0488198.1"/>
    <property type="molecule type" value="Genomic_DNA"/>
</dbReference>
<dbReference type="CDD" id="cd08504">
    <property type="entry name" value="PBP2_OppA"/>
    <property type="match status" value="1"/>
</dbReference>
<proteinExistence type="inferred from homology"/>
<comment type="caution">
    <text evidence="8">The sequence shown here is derived from an EMBL/GenBank/DDBJ whole genome shotgun (WGS) entry which is preliminary data.</text>
</comment>
<sequence length="549" mass="61529">MRSSKKTLLLAMAILLTAFLAACGGNDNAEESGEGEDNNQVLHLSNGDTIPTMDSSMATDEYAFQFLSATTEGLYRLGKDGEIKEGIAKTHEKSKDGLTWTFDLREDAVWSNGDPVTAHDFVYAWQRAVDPETGSEYGPYMMSGVIKNATAISEGDMKPEKLGVEAVDDYTLKVNLENPAPYFESLTTFGTFLPLNEEFVKEQGDSYGTSSDTLLASGPFILEDWESTSTSWTLKKNPDYWDADTVQLEKITFDVMKDPQSAVDLYNKGELDRVNLTSDLVDMYRSEDEFSTVTEPVLTFIKFNQTEKESLQNVNIRKAISYAINKEAMVNEIMNNGAIAATGAVPKNFSFHPETGKDFREINGDMVSFDKEKALEYWEKGLKEIGKDTVELEFLSGDTETGKTINEYIQNQLQQNLPGLKVTLKQVPFEQQLDLTSNMNYDMAISSWGADYLDPYGWLNLWLTDGGNNETGYSNSEYDQLVQSSVTELAQQPVKRFEALLEAEKIVFEDAVIAPLYQQGKAQLTNPDLKGVIRNDFGAEYEYKWAYME</sequence>
<organism evidence="8 9">
    <name type="scientific">Salinibacillus aidingensis</name>
    <dbReference type="NCBI Taxonomy" id="237684"/>
    <lineage>
        <taxon>Bacteria</taxon>
        <taxon>Bacillati</taxon>
        <taxon>Bacillota</taxon>
        <taxon>Bacilli</taxon>
        <taxon>Bacillales</taxon>
        <taxon>Bacillaceae</taxon>
        <taxon>Salinibacillus</taxon>
    </lineage>
</organism>
<comment type="similarity">
    <text evidence="2">Belongs to the bacterial solute-binding protein 5 family.</text>
</comment>
<evidence type="ECO:0000256" key="2">
    <source>
        <dbReference type="ARBA" id="ARBA00005695"/>
    </source>
</evidence>
<gene>
    <name evidence="8" type="ORF">GCM10008986_12270</name>
</gene>
<dbReference type="SUPFAM" id="SSF53850">
    <property type="entry name" value="Periplasmic binding protein-like II"/>
    <property type="match status" value="1"/>
</dbReference>
<dbReference type="Pfam" id="PF00496">
    <property type="entry name" value="SBP_bac_5"/>
    <property type="match status" value="1"/>
</dbReference>
<dbReference type="Gene3D" id="3.40.190.10">
    <property type="entry name" value="Periplasmic binding protein-like II"/>
    <property type="match status" value="1"/>
</dbReference>
<evidence type="ECO:0000313" key="8">
    <source>
        <dbReference type="EMBL" id="GAA0488198.1"/>
    </source>
</evidence>
<evidence type="ECO:0000256" key="4">
    <source>
        <dbReference type="ARBA" id="ARBA00022729"/>
    </source>
</evidence>
<evidence type="ECO:0000256" key="6">
    <source>
        <dbReference type="SAM" id="SignalP"/>
    </source>
</evidence>
<dbReference type="PROSITE" id="PS51257">
    <property type="entry name" value="PROKAR_LIPOPROTEIN"/>
    <property type="match status" value="1"/>
</dbReference>
<keyword evidence="3" id="KW-0813">Transport</keyword>